<dbReference type="Proteomes" id="UP000597762">
    <property type="component" value="Unassembled WGS sequence"/>
</dbReference>
<gene>
    <name evidence="1" type="ORF">SPHA_36807</name>
</gene>
<protein>
    <submittedName>
        <fullName evidence="1">Uncharacterized protein</fullName>
    </submittedName>
</protein>
<evidence type="ECO:0000313" key="1">
    <source>
        <dbReference type="EMBL" id="CAE1269920.1"/>
    </source>
</evidence>
<name>A0A812CLG7_ACAPH</name>
<evidence type="ECO:0000313" key="2">
    <source>
        <dbReference type="Proteomes" id="UP000597762"/>
    </source>
</evidence>
<comment type="caution">
    <text evidence="1">The sequence shown here is derived from an EMBL/GenBank/DDBJ whole genome shotgun (WGS) entry which is preliminary data.</text>
</comment>
<proteinExistence type="predicted"/>
<dbReference type="AlphaFoldDB" id="A0A812CLG7"/>
<accession>A0A812CLG7</accession>
<sequence length="176" mass="19812">MPFCIFSPLAQLIVSFFCSFSFPLLGLFRQSSLPGDQTPFFLQLFSSRPPGYYAFLLWRLESGNLLKHVVKYFLKTHVIASPSSSQKALAPNSTYGLLFKLSFLGLLREDYAKLSLKGKLALSNLLPMHPSLMGKRYLPFKQGERKTPVAQRSRFLFLKSSPSSPFPFKGGGRFTS</sequence>
<keyword evidence="2" id="KW-1185">Reference proteome</keyword>
<reference evidence="1" key="1">
    <citation type="submission" date="2021-01" db="EMBL/GenBank/DDBJ databases">
        <authorList>
            <person name="Li R."/>
            <person name="Bekaert M."/>
        </authorList>
    </citation>
    <scope>NUCLEOTIDE SEQUENCE</scope>
    <source>
        <strain evidence="1">Farmed</strain>
    </source>
</reference>
<organism evidence="1 2">
    <name type="scientific">Acanthosepion pharaonis</name>
    <name type="common">Pharaoh cuttlefish</name>
    <name type="synonym">Sepia pharaonis</name>
    <dbReference type="NCBI Taxonomy" id="158019"/>
    <lineage>
        <taxon>Eukaryota</taxon>
        <taxon>Metazoa</taxon>
        <taxon>Spiralia</taxon>
        <taxon>Lophotrochozoa</taxon>
        <taxon>Mollusca</taxon>
        <taxon>Cephalopoda</taxon>
        <taxon>Coleoidea</taxon>
        <taxon>Decapodiformes</taxon>
        <taxon>Sepiida</taxon>
        <taxon>Sepiina</taxon>
        <taxon>Sepiidae</taxon>
        <taxon>Acanthosepion</taxon>
    </lineage>
</organism>
<dbReference type="EMBL" id="CAHIKZ030001618">
    <property type="protein sequence ID" value="CAE1269920.1"/>
    <property type="molecule type" value="Genomic_DNA"/>
</dbReference>